<dbReference type="CDD" id="cd24013">
    <property type="entry name" value="ASKHA_ATPase_BT3980-like"/>
    <property type="match status" value="1"/>
</dbReference>
<dbReference type="Pfam" id="PF12864">
    <property type="entry name" value="DUF3822"/>
    <property type="match status" value="1"/>
</dbReference>
<dbReference type="Gene3D" id="3.30.420.260">
    <property type="match status" value="1"/>
</dbReference>
<dbReference type="KEGG" id="poc:NCTC13071_00172"/>
<dbReference type="AlphaFoldDB" id="A0A3S4X595"/>
<dbReference type="RefSeq" id="WP_025879597.1">
    <property type="nucleotide sequence ID" value="NZ_LR134384.1"/>
</dbReference>
<proteinExistence type="predicted"/>
<name>A0A3S4X595_9BACT</name>
<reference evidence="1 2" key="1">
    <citation type="submission" date="2018-12" db="EMBL/GenBank/DDBJ databases">
        <authorList>
            <consortium name="Pathogen Informatics"/>
        </authorList>
    </citation>
    <scope>NUCLEOTIDE SEQUENCE [LARGE SCALE GENOMIC DNA]</scope>
    <source>
        <strain evidence="1 2">NCTC13071</strain>
    </source>
</reference>
<accession>A0A3S4X595</accession>
<protein>
    <submittedName>
        <fullName evidence="1">Protein of uncharacterized function (DUF3822)</fullName>
    </submittedName>
</protein>
<dbReference type="EMBL" id="LR134384">
    <property type="protein sequence ID" value="VEH14205.1"/>
    <property type="molecule type" value="Genomic_DNA"/>
</dbReference>
<gene>
    <name evidence="1" type="ORF">NCTC13071_00172</name>
</gene>
<evidence type="ECO:0000313" key="2">
    <source>
        <dbReference type="Proteomes" id="UP000274578"/>
    </source>
</evidence>
<dbReference type="InterPro" id="IPR024213">
    <property type="entry name" value="DUF3822"/>
</dbReference>
<dbReference type="Proteomes" id="UP000274578">
    <property type="component" value="Chromosome 1"/>
</dbReference>
<evidence type="ECO:0000313" key="1">
    <source>
        <dbReference type="EMBL" id="VEH14205.1"/>
    </source>
</evidence>
<dbReference type="Gene3D" id="3.30.420.250">
    <property type="match status" value="1"/>
</dbReference>
<organism evidence="1 2">
    <name type="scientific">Segatella oris</name>
    <dbReference type="NCBI Taxonomy" id="28135"/>
    <lineage>
        <taxon>Bacteria</taxon>
        <taxon>Pseudomonadati</taxon>
        <taxon>Bacteroidota</taxon>
        <taxon>Bacteroidia</taxon>
        <taxon>Bacteroidales</taxon>
        <taxon>Prevotellaceae</taxon>
        <taxon>Segatella</taxon>
    </lineage>
</organism>
<sequence>MAENPIIRPPHRVTLRLTGNTMSFAIVDEQAINGLVYEPYVVKSGMSTAANLREAFTESQLLSKGFQRAQVLIDTPVMLVPLEEFNADDTETLYRYTFTGHKNEELLNTILPTQNAVAVYPINKDVKLVLTDHFKDIRIMPLMQPVWNYLHKRSFVGTKKKLFAYFRGKQMDVFSFSQNRFRFCNRYEVVNDNDAAYFMLYVWKHLGFDVHEDELHLCGHLPDREMLTTSLKEYIQKVFVINPAAEFNRAPITKIKDLPFDMMTLFVKGR</sequence>
<dbReference type="GeneID" id="85011098"/>